<sequence length="200" mass="22239">MLRDKISNASSAATRIAAGDDKRTYDSFSIALHWVTAVLVLGQFLLAQTWGLTPRPTRHLMIVAHMSFGILLTAVLIARIGWRLLRGHQAPPPNVGWVEHAARTVHYVLYVLLVSEALLGFVLRWSGNESMSFFGLELPPPFPPFSKPAHHSVGEAHDLIGWTIIVLAGSHAAAALFHHFFLRDDVLLRMLPGQKRRDDT</sequence>
<proteinExistence type="inferred from homology"/>
<protein>
    <submittedName>
        <fullName evidence="15">Cytochrome B561</fullName>
    </submittedName>
</protein>
<gene>
    <name evidence="15" type="ORF">BgramDRAFT_4154</name>
</gene>
<dbReference type="Proteomes" id="UP000005045">
    <property type="component" value="Unassembled WGS sequence"/>
</dbReference>
<keyword evidence="11 13" id="KW-0472">Membrane</keyword>
<feature type="transmembrane region" description="Helical" evidence="13">
    <location>
        <begin position="159"/>
        <end position="182"/>
    </location>
</feature>
<organism evidence="15 16">
    <name type="scientific">Paraburkholderia graminis (strain ATCC 700544 / DSM 17151 / LMG 18924 / NCIMB 13744 / C4D1M)</name>
    <dbReference type="NCBI Taxonomy" id="396598"/>
    <lineage>
        <taxon>Bacteria</taxon>
        <taxon>Pseudomonadati</taxon>
        <taxon>Pseudomonadota</taxon>
        <taxon>Betaproteobacteria</taxon>
        <taxon>Burkholderiales</taxon>
        <taxon>Burkholderiaceae</taxon>
        <taxon>Paraburkholderia</taxon>
    </lineage>
</organism>
<reference evidence="15 16" key="1">
    <citation type="submission" date="2008-03" db="EMBL/GenBank/DDBJ databases">
        <title>Sequencing of the draft genome and assembly of Burkholderia graminis C4D1M.</title>
        <authorList>
            <consortium name="US DOE Joint Genome Institute (JGI-PGF)"/>
            <person name="Copeland A."/>
            <person name="Lucas S."/>
            <person name="Lapidus A."/>
            <person name="Glavina del Rio T."/>
            <person name="Dalin E."/>
            <person name="Tice H."/>
            <person name="Bruce D."/>
            <person name="Goodwin L."/>
            <person name="Pitluck S."/>
            <person name="Larimer F."/>
            <person name="Land M.L."/>
            <person name="Hauser L."/>
            <person name="Tiedje J."/>
            <person name="Richardson P."/>
        </authorList>
    </citation>
    <scope>NUCLEOTIDE SEQUENCE [LARGE SCALE GENOMIC DNA]</scope>
    <source>
        <strain evidence="16">ATCC 700544 / DSM 17151 / LMG 18924 / NCIMB 13744 / C4D1M</strain>
    </source>
</reference>
<dbReference type="PANTHER" id="PTHR30529:SF1">
    <property type="entry name" value="CYTOCHROME B561 HOMOLOG 2"/>
    <property type="match status" value="1"/>
</dbReference>
<dbReference type="Pfam" id="PF01292">
    <property type="entry name" value="Ni_hydr_CYTB"/>
    <property type="match status" value="1"/>
</dbReference>
<dbReference type="InterPro" id="IPR011577">
    <property type="entry name" value="Cyt_b561_bac/Ni-Hgenase"/>
</dbReference>
<evidence type="ECO:0000256" key="5">
    <source>
        <dbReference type="ARBA" id="ARBA00022617"/>
    </source>
</evidence>
<dbReference type="PANTHER" id="PTHR30529">
    <property type="entry name" value="CYTOCHROME B561"/>
    <property type="match status" value="1"/>
</dbReference>
<dbReference type="GO" id="GO:0046872">
    <property type="term" value="F:metal ion binding"/>
    <property type="evidence" value="ECO:0007669"/>
    <property type="project" value="UniProtKB-KW"/>
</dbReference>
<evidence type="ECO:0000256" key="3">
    <source>
        <dbReference type="ARBA" id="ARBA00022448"/>
    </source>
</evidence>
<keyword evidence="4" id="KW-1003">Cell membrane</keyword>
<dbReference type="GO" id="GO:0020037">
    <property type="term" value="F:heme binding"/>
    <property type="evidence" value="ECO:0007669"/>
    <property type="project" value="TreeGrafter"/>
</dbReference>
<comment type="similarity">
    <text evidence="12">Belongs to the cytochrome b561 family.</text>
</comment>
<evidence type="ECO:0000256" key="12">
    <source>
        <dbReference type="ARBA" id="ARBA00037975"/>
    </source>
</evidence>
<evidence type="ECO:0000256" key="4">
    <source>
        <dbReference type="ARBA" id="ARBA00022475"/>
    </source>
</evidence>
<evidence type="ECO:0000256" key="10">
    <source>
        <dbReference type="ARBA" id="ARBA00023004"/>
    </source>
</evidence>
<dbReference type="OrthoDB" id="8536275at2"/>
<keyword evidence="5" id="KW-0349">Heme</keyword>
<evidence type="ECO:0000259" key="14">
    <source>
        <dbReference type="Pfam" id="PF01292"/>
    </source>
</evidence>
<name>B1G429_PARG4</name>
<accession>B1G429</accession>
<dbReference type="AlphaFoldDB" id="B1G429"/>
<keyword evidence="6 13" id="KW-0812">Transmembrane</keyword>
<keyword evidence="3" id="KW-0813">Transport</keyword>
<feature type="domain" description="Cytochrome b561 bacterial/Ni-hydrogenase" evidence="14">
    <location>
        <begin position="25"/>
        <end position="193"/>
    </location>
</feature>
<keyword evidence="9 13" id="KW-1133">Transmembrane helix</keyword>
<evidence type="ECO:0000256" key="7">
    <source>
        <dbReference type="ARBA" id="ARBA00022723"/>
    </source>
</evidence>
<evidence type="ECO:0000313" key="16">
    <source>
        <dbReference type="Proteomes" id="UP000005045"/>
    </source>
</evidence>
<evidence type="ECO:0000256" key="2">
    <source>
        <dbReference type="ARBA" id="ARBA00004651"/>
    </source>
</evidence>
<feature type="transmembrane region" description="Helical" evidence="13">
    <location>
        <begin position="62"/>
        <end position="82"/>
    </location>
</feature>
<evidence type="ECO:0000256" key="1">
    <source>
        <dbReference type="ARBA" id="ARBA00001970"/>
    </source>
</evidence>
<comment type="caution">
    <text evidence="15">The sequence shown here is derived from an EMBL/GenBank/DDBJ whole genome shotgun (WGS) entry which is preliminary data.</text>
</comment>
<dbReference type="GO" id="GO:0022904">
    <property type="term" value="P:respiratory electron transport chain"/>
    <property type="evidence" value="ECO:0007669"/>
    <property type="project" value="InterPro"/>
</dbReference>
<evidence type="ECO:0000256" key="9">
    <source>
        <dbReference type="ARBA" id="ARBA00022989"/>
    </source>
</evidence>
<dbReference type="EMBL" id="ABLD01000013">
    <property type="protein sequence ID" value="EDT09102.1"/>
    <property type="molecule type" value="Genomic_DNA"/>
</dbReference>
<dbReference type="RefSeq" id="WP_006050718.1">
    <property type="nucleotide sequence ID" value="NZ_ABLD01000013.1"/>
</dbReference>
<dbReference type="GO" id="GO:0005886">
    <property type="term" value="C:plasma membrane"/>
    <property type="evidence" value="ECO:0007669"/>
    <property type="project" value="UniProtKB-SubCell"/>
</dbReference>
<keyword evidence="7" id="KW-0479">Metal-binding</keyword>
<evidence type="ECO:0000256" key="6">
    <source>
        <dbReference type="ARBA" id="ARBA00022692"/>
    </source>
</evidence>
<evidence type="ECO:0000256" key="8">
    <source>
        <dbReference type="ARBA" id="ARBA00022982"/>
    </source>
</evidence>
<dbReference type="InterPro" id="IPR016174">
    <property type="entry name" value="Di-haem_cyt_TM"/>
</dbReference>
<dbReference type="InterPro" id="IPR052168">
    <property type="entry name" value="Cytochrome_b561_oxidase"/>
</dbReference>
<comment type="cofactor">
    <cofactor evidence="1">
        <name>heme b</name>
        <dbReference type="ChEBI" id="CHEBI:60344"/>
    </cofactor>
</comment>
<keyword evidence="16" id="KW-1185">Reference proteome</keyword>
<feature type="transmembrane region" description="Helical" evidence="13">
    <location>
        <begin position="107"/>
        <end position="126"/>
    </location>
</feature>
<feature type="transmembrane region" description="Helical" evidence="13">
    <location>
        <begin position="31"/>
        <end position="50"/>
    </location>
</feature>
<evidence type="ECO:0000256" key="13">
    <source>
        <dbReference type="SAM" id="Phobius"/>
    </source>
</evidence>
<keyword evidence="10" id="KW-0408">Iron</keyword>
<dbReference type="SUPFAM" id="SSF81342">
    <property type="entry name" value="Transmembrane di-heme cytochromes"/>
    <property type="match status" value="1"/>
</dbReference>
<keyword evidence="8" id="KW-0249">Electron transport</keyword>
<evidence type="ECO:0000313" key="15">
    <source>
        <dbReference type="EMBL" id="EDT09102.1"/>
    </source>
</evidence>
<comment type="subcellular location">
    <subcellularLocation>
        <location evidence="2">Cell membrane</location>
        <topology evidence="2">Multi-pass membrane protein</topology>
    </subcellularLocation>
</comment>
<dbReference type="GO" id="GO:0009055">
    <property type="term" value="F:electron transfer activity"/>
    <property type="evidence" value="ECO:0007669"/>
    <property type="project" value="InterPro"/>
</dbReference>
<evidence type="ECO:0000256" key="11">
    <source>
        <dbReference type="ARBA" id="ARBA00023136"/>
    </source>
</evidence>